<evidence type="ECO:0000313" key="3">
    <source>
        <dbReference type="Proteomes" id="UP000015106"/>
    </source>
</evidence>
<evidence type="ECO:0000313" key="2">
    <source>
        <dbReference type="EnsemblPlants" id="TuG1812G0100000686.01.T01.cds245088"/>
    </source>
</evidence>
<sequence>MAARNRCWTSDRLARQGLPHQSACPFCDQGDATINHILHTCMLARSVWFAVLSALGKLEWA</sequence>
<protein>
    <recommendedName>
        <fullName evidence="1">Reverse transcriptase zinc-binding domain-containing protein</fullName>
    </recommendedName>
</protein>
<dbReference type="Pfam" id="PF13966">
    <property type="entry name" value="zf-RVT"/>
    <property type="match status" value="1"/>
</dbReference>
<reference evidence="2" key="2">
    <citation type="submission" date="2018-03" db="EMBL/GenBank/DDBJ databases">
        <title>The Triticum urartu genome reveals the dynamic nature of wheat genome evolution.</title>
        <authorList>
            <person name="Ling H."/>
            <person name="Ma B."/>
            <person name="Shi X."/>
            <person name="Liu H."/>
            <person name="Dong L."/>
            <person name="Sun H."/>
            <person name="Cao Y."/>
            <person name="Gao Q."/>
            <person name="Zheng S."/>
            <person name="Li Y."/>
            <person name="Yu Y."/>
            <person name="Du H."/>
            <person name="Qi M."/>
            <person name="Li Y."/>
            <person name="Yu H."/>
            <person name="Cui Y."/>
            <person name="Wang N."/>
            <person name="Chen C."/>
            <person name="Wu H."/>
            <person name="Zhao Y."/>
            <person name="Zhang J."/>
            <person name="Li Y."/>
            <person name="Zhou W."/>
            <person name="Zhang B."/>
            <person name="Hu W."/>
            <person name="Eijk M."/>
            <person name="Tang J."/>
            <person name="Witsenboer H."/>
            <person name="Zhao S."/>
            <person name="Li Z."/>
            <person name="Zhang A."/>
            <person name="Wang D."/>
            <person name="Liang C."/>
        </authorList>
    </citation>
    <scope>NUCLEOTIDE SEQUENCE [LARGE SCALE GENOMIC DNA]</scope>
    <source>
        <strain evidence="2">cv. G1812</strain>
    </source>
</reference>
<proteinExistence type="predicted"/>
<dbReference type="EnsemblPlants" id="TuG1812G0100000686.01.T01">
    <property type="protein sequence ID" value="TuG1812G0100000686.01.T01.cds245088"/>
    <property type="gene ID" value="TuG1812G0100000686.01"/>
</dbReference>
<dbReference type="AlphaFoldDB" id="A0A8R7P108"/>
<evidence type="ECO:0000259" key="1">
    <source>
        <dbReference type="Pfam" id="PF13966"/>
    </source>
</evidence>
<feature type="domain" description="Reverse transcriptase zinc-binding" evidence="1">
    <location>
        <begin position="2"/>
        <end position="48"/>
    </location>
</feature>
<reference evidence="2" key="3">
    <citation type="submission" date="2022-06" db="UniProtKB">
        <authorList>
            <consortium name="EnsemblPlants"/>
        </authorList>
    </citation>
    <scope>IDENTIFICATION</scope>
</reference>
<dbReference type="Gramene" id="TuG1812G0100000686.01.T01">
    <property type="protein sequence ID" value="TuG1812G0100000686.01.T01.cds245088"/>
    <property type="gene ID" value="TuG1812G0100000686.01"/>
</dbReference>
<reference evidence="3" key="1">
    <citation type="journal article" date="2013" name="Nature">
        <title>Draft genome of the wheat A-genome progenitor Triticum urartu.</title>
        <authorList>
            <person name="Ling H.Q."/>
            <person name="Zhao S."/>
            <person name="Liu D."/>
            <person name="Wang J."/>
            <person name="Sun H."/>
            <person name="Zhang C."/>
            <person name="Fan H."/>
            <person name="Li D."/>
            <person name="Dong L."/>
            <person name="Tao Y."/>
            <person name="Gao C."/>
            <person name="Wu H."/>
            <person name="Li Y."/>
            <person name="Cui Y."/>
            <person name="Guo X."/>
            <person name="Zheng S."/>
            <person name="Wang B."/>
            <person name="Yu K."/>
            <person name="Liang Q."/>
            <person name="Yang W."/>
            <person name="Lou X."/>
            <person name="Chen J."/>
            <person name="Feng M."/>
            <person name="Jian J."/>
            <person name="Zhang X."/>
            <person name="Luo G."/>
            <person name="Jiang Y."/>
            <person name="Liu J."/>
            <person name="Wang Z."/>
            <person name="Sha Y."/>
            <person name="Zhang B."/>
            <person name="Wu H."/>
            <person name="Tang D."/>
            <person name="Shen Q."/>
            <person name="Xue P."/>
            <person name="Zou S."/>
            <person name="Wang X."/>
            <person name="Liu X."/>
            <person name="Wang F."/>
            <person name="Yang Y."/>
            <person name="An X."/>
            <person name="Dong Z."/>
            <person name="Zhang K."/>
            <person name="Zhang X."/>
            <person name="Luo M.C."/>
            <person name="Dvorak J."/>
            <person name="Tong Y."/>
            <person name="Wang J."/>
            <person name="Yang H."/>
            <person name="Li Z."/>
            <person name="Wang D."/>
            <person name="Zhang A."/>
            <person name="Wang J."/>
        </authorList>
    </citation>
    <scope>NUCLEOTIDE SEQUENCE</scope>
    <source>
        <strain evidence="3">cv. G1812</strain>
    </source>
</reference>
<name>A0A8R7P108_TRIUA</name>
<organism evidence="2 3">
    <name type="scientific">Triticum urartu</name>
    <name type="common">Red wild einkorn</name>
    <name type="synonym">Crithodium urartu</name>
    <dbReference type="NCBI Taxonomy" id="4572"/>
    <lineage>
        <taxon>Eukaryota</taxon>
        <taxon>Viridiplantae</taxon>
        <taxon>Streptophyta</taxon>
        <taxon>Embryophyta</taxon>
        <taxon>Tracheophyta</taxon>
        <taxon>Spermatophyta</taxon>
        <taxon>Magnoliopsida</taxon>
        <taxon>Liliopsida</taxon>
        <taxon>Poales</taxon>
        <taxon>Poaceae</taxon>
        <taxon>BOP clade</taxon>
        <taxon>Pooideae</taxon>
        <taxon>Triticodae</taxon>
        <taxon>Triticeae</taxon>
        <taxon>Triticinae</taxon>
        <taxon>Triticum</taxon>
    </lineage>
</organism>
<dbReference type="Proteomes" id="UP000015106">
    <property type="component" value="Chromosome 1"/>
</dbReference>
<accession>A0A8R7P108</accession>
<keyword evidence="3" id="KW-1185">Reference proteome</keyword>
<dbReference type="InterPro" id="IPR026960">
    <property type="entry name" value="RVT-Znf"/>
</dbReference>